<reference evidence="15 16" key="1">
    <citation type="submission" date="2014-08" db="EMBL/GenBank/DDBJ databases">
        <title>Porphyromonas cangingivalis strain:COT-109_OH1386 Genome sequencing.</title>
        <authorList>
            <person name="Wallis C."/>
            <person name="Deusch O."/>
            <person name="O'Flynn C."/>
            <person name="Davis I."/>
            <person name="Jospin G."/>
            <person name="Darling A.E."/>
            <person name="Coil D.A."/>
            <person name="Alexiev A."/>
            <person name="Horsfall A."/>
            <person name="Kirkwood N."/>
            <person name="Harris S."/>
            <person name="Eisen J.A."/>
        </authorList>
    </citation>
    <scope>NUCLEOTIDE SEQUENCE [LARGE SCALE GENOMIC DNA]</scope>
    <source>
        <strain evidence="16">COT-109 OH1386</strain>
    </source>
</reference>
<dbReference type="AlphaFoldDB" id="A0A0A2EWD2"/>
<keyword evidence="3" id="KW-0521">NADP</keyword>
<dbReference type="PIRSF" id="PIRSF000161">
    <property type="entry name" value="DHPR"/>
    <property type="match status" value="1"/>
</dbReference>
<dbReference type="Gene3D" id="3.40.50.720">
    <property type="entry name" value="NAD(P)-binding Rossmann-like Domain"/>
    <property type="match status" value="1"/>
</dbReference>
<evidence type="ECO:0000256" key="5">
    <source>
        <dbReference type="ARBA" id="ARBA00023002"/>
    </source>
</evidence>
<evidence type="ECO:0000259" key="14">
    <source>
        <dbReference type="Pfam" id="PF05173"/>
    </source>
</evidence>
<evidence type="ECO:0000256" key="1">
    <source>
        <dbReference type="ARBA" id="ARBA00006642"/>
    </source>
</evidence>
<dbReference type="Pfam" id="PF05173">
    <property type="entry name" value="DapB_C"/>
    <property type="match status" value="1"/>
</dbReference>
<sequence>MKIALIGYGKMGHEIEKIALQRGHSIVSIVDRDNPEALASEAFLSADVVIEFTTPDTAVQHYTYCFEHGLPIVSGTTGWLARREEVERVRKACDGAFFYASNFSVGVYIFDLMSRHLARLMNAHDTYDVRMEEVHHIHKKDHPSGTALSLAEGILSELERKATIVPFLDSETPAIPADGLGIACSREGEVPGIHRIRYESDIDSISIEHSAKGRQGFAFGAVLAAEYLKGKKGTFGMKDMMGV</sequence>
<evidence type="ECO:0000256" key="12">
    <source>
        <dbReference type="NCBIfam" id="TIGR00036"/>
    </source>
</evidence>
<dbReference type="InterPro" id="IPR022663">
    <property type="entry name" value="DapB_C"/>
</dbReference>
<dbReference type="GO" id="GO:0008839">
    <property type="term" value="F:4-hydroxy-tetrahydrodipicolinate reductase"/>
    <property type="evidence" value="ECO:0007669"/>
    <property type="project" value="UniProtKB-UniRule"/>
</dbReference>
<dbReference type="InterPro" id="IPR000846">
    <property type="entry name" value="DapB_N"/>
</dbReference>
<evidence type="ECO:0000259" key="13">
    <source>
        <dbReference type="Pfam" id="PF01113"/>
    </source>
</evidence>
<name>A0A0A2EWD2_PORCN</name>
<dbReference type="EMBL" id="JQJD01000014">
    <property type="protein sequence ID" value="KGN82002.1"/>
    <property type="molecule type" value="Genomic_DNA"/>
</dbReference>
<comment type="caution">
    <text evidence="15">The sequence shown here is derived from an EMBL/GenBank/DDBJ whole genome shotgun (WGS) entry which is preliminary data.</text>
</comment>
<comment type="pathway">
    <text evidence="8">Amino-acid biosynthesis; L-lysine biosynthesis via DAP pathway; (S)-tetrahydrodipicolinate from L-aspartate: step 4/4.</text>
</comment>
<dbReference type="eggNOG" id="COG0289">
    <property type="taxonomic scope" value="Bacteria"/>
</dbReference>
<dbReference type="Gene3D" id="3.30.360.10">
    <property type="entry name" value="Dihydrodipicolinate Reductase, domain 2"/>
    <property type="match status" value="1"/>
</dbReference>
<comment type="catalytic activity">
    <reaction evidence="10">
        <text>(S)-2,3,4,5-tetrahydrodipicolinate + NADP(+) + H2O = (2S,4S)-4-hydroxy-2,3,4,5-tetrahydrodipicolinate + NADPH + H(+)</text>
        <dbReference type="Rhea" id="RHEA:35331"/>
        <dbReference type="ChEBI" id="CHEBI:15377"/>
        <dbReference type="ChEBI" id="CHEBI:15378"/>
        <dbReference type="ChEBI" id="CHEBI:16845"/>
        <dbReference type="ChEBI" id="CHEBI:57783"/>
        <dbReference type="ChEBI" id="CHEBI:58349"/>
        <dbReference type="ChEBI" id="CHEBI:67139"/>
        <dbReference type="EC" id="1.17.1.8"/>
    </reaction>
</comment>
<evidence type="ECO:0000256" key="11">
    <source>
        <dbReference type="ARBA" id="ARBA00049396"/>
    </source>
</evidence>
<evidence type="ECO:0000313" key="16">
    <source>
        <dbReference type="Proteomes" id="UP000030125"/>
    </source>
</evidence>
<accession>A0A0A2EWD2</accession>
<dbReference type="Pfam" id="PF01113">
    <property type="entry name" value="DapB_N"/>
    <property type="match status" value="1"/>
</dbReference>
<keyword evidence="6" id="KW-0520">NAD</keyword>
<dbReference type="PANTHER" id="PTHR20836:SF0">
    <property type="entry name" value="4-HYDROXY-TETRAHYDRODIPICOLINATE REDUCTASE 1, CHLOROPLASTIC-RELATED"/>
    <property type="match status" value="1"/>
</dbReference>
<dbReference type="GO" id="GO:0019877">
    <property type="term" value="P:diaminopimelate biosynthetic process"/>
    <property type="evidence" value="ECO:0007669"/>
    <property type="project" value="UniProtKB-KW"/>
</dbReference>
<feature type="domain" description="Dihydrodipicolinate reductase N-terminal" evidence="13">
    <location>
        <begin position="1"/>
        <end position="103"/>
    </location>
</feature>
<comment type="catalytic activity">
    <reaction evidence="11">
        <text>(S)-2,3,4,5-tetrahydrodipicolinate + NAD(+) + H2O = (2S,4S)-4-hydroxy-2,3,4,5-tetrahydrodipicolinate + NADH + H(+)</text>
        <dbReference type="Rhea" id="RHEA:35323"/>
        <dbReference type="ChEBI" id="CHEBI:15377"/>
        <dbReference type="ChEBI" id="CHEBI:15378"/>
        <dbReference type="ChEBI" id="CHEBI:16845"/>
        <dbReference type="ChEBI" id="CHEBI:57540"/>
        <dbReference type="ChEBI" id="CHEBI:57945"/>
        <dbReference type="ChEBI" id="CHEBI:67139"/>
        <dbReference type="EC" id="1.17.1.8"/>
    </reaction>
</comment>
<evidence type="ECO:0000256" key="2">
    <source>
        <dbReference type="ARBA" id="ARBA00022605"/>
    </source>
</evidence>
<dbReference type="GO" id="GO:0005829">
    <property type="term" value="C:cytosol"/>
    <property type="evidence" value="ECO:0007669"/>
    <property type="project" value="TreeGrafter"/>
</dbReference>
<dbReference type="GO" id="GO:0009089">
    <property type="term" value="P:lysine biosynthetic process via diaminopimelate"/>
    <property type="evidence" value="ECO:0007669"/>
    <property type="project" value="UniProtKB-UniRule"/>
</dbReference>
<keyword evidence="16" id="KW-1185">Reference proteome</keyword>
<dbReference type="EC" id="1.17.1.8" evidence="9 12"/>
<dbReference type="Proteomes" id="UP000030125">
    <property type="component" value="Unassembled WGS sequence"/>
</dbReference>
<dbReference type="STRING" id="36874.HQ34_06335"/>
<feature type="domain" description="Dihydrodipicolinate reductase C-terminal" evidence="14">
    <location>
        <begin position="106"/>
        <end position="241"/>
    </location>
</feature>
<keyword evidence="7" id="KW-0457">Lysine biosynthesis</keyword>
<comment type="similarity">
    <text evidence="1">Belongs to the DapB family.</text>
</comment>
<dbReference type="SUPFAM" id="SSF51735">
    <property type="entry name" value="NAD(P)-binding Rossmann-fold domains"/>
    <property type="match status" value="1"/>
</dbReference>
<protein>
    <recommendedName>
        <fullName evidence="9 12">4-hydroxy-tetrahydrodipicolinate reductase</fullName>
        <ecNumber evidence="9 12">1.17.1.8</ecNumber>
    </recommendedName>
</protein>
<gene>
    <name evidence="15" type="ORF">HQ35_03120</name>
</gene>
<proteinExistence type="inferred from homology"/>
<dbReference type="PANTHER" id="PTHR20836">
    <property type="entry name" value="DIHYDRODIPICOLINATE REDUCTASE"/>
    <property type="match status" value="1"/>
</dbReference>
<dbReference type="RefSeq" id="WP_036851039.1">
    <property type="nucleotide sequence ID" value="NZ_JQJD01000014.1"/>
</dbReference>
<dbReference type="InterPro" id="IPR023940">
    <property type="entry name" value="DHDPR_bac"/>
</dbReference>
<dbReference type="SUPFAM" id="SSF55347">
    <property type="entry name" value="Glyceraldehyde-3-phosphate dehydrogenase-like, C-terminal domain"/>
    <property type="match status" value="1"/>
</dbReference>
<keyword evidence="2" id="KW-0028">Amino-acid biosynthesis</keyword>
<evidence type="ECO:0000256" key="10">
    <source>
        <dbReference type="ARBA" id="ARBA00049080"/>
    </source>
</evidence>
<evidence type="ECO:0000256" key="3">
    <source>
        <dbReference type="ARBA" id="ARBA00022857"/>
    </source>
</evidence>
<evidence type="ECO:0000256" key="7">
    <source>
        <dbReference type="ARBA" id="ARBA00023154"/>
    </source>
</evidence>
<evidence type="ECO:0000256" key="8">
    <source>
        <dbReference type="ARBA" id="ARBA00037922"/>
    </source>
</evidence>
<dbReference type="CDD" id="cd02274">
    <property type="entry name" value="DHDPR_N"/>
    <property type="match status" value="1"/>
</dbReference>
<dbReference type="OrthoDB" id="9790352at2"/>
<dbReference type="InterPro" id="IPR036291">
    <property type="entry name" value="NAD(P)-bd_dom_sf"/>
</dbReference>
<organism evidence="15 16">
    <name type="scientific">Porphyromonas cangingivalis</name>
    <dbReference type="NCBI Taxonomy" id="36874"/>
    <lineage>
        <taxon>Bacteria</taxon>
        <taxon>Pseudomonadati</taxon>
        <taxon>Bacteroidota</taxon>
        <taxon>Bacteroidia</taxon>
        <taxon>Bacteroidales</taxon>
        <taxon>Porphyromonadaceae</taxon>
        <taxon>Porphyromonas</taxon>
    </lineage>
</organism>
<dbReference type="NCBIfam" id="TIGR00036">
    <property type="entry name" value="dapB"/>
    <property type="match status" value="1"/>
</dbReference>
<keyword evidence="5" id="KW-0560">Oxidoreductase</keyword>
<keyword evidence="4" id="KW-0220">Diaminopimelate biosynthesis</keyword>
<evidence type="ECO:0000256" key="6">
    <source>
        <dbReference type="ARBA" id="ARBA00023027"/>
    </source>
</evidence>
<evidence type="ECO:0000313" key="15">
    <source>
        <dbReference type="EMBL" id="KGN82002.1"/>
    </source>
</evidence>
<evidence type="ECO:0000256" key="9">
    <source>
        <dbReference type="ARBA" id="ARBA00038983"/>
    </source>
</evidence>
<evidence type="ECO:0000256" key="4">
    <source>
        <dbReference type="ARBA" id="ARBA00022915"/>
    </source>
</evidence>